<accession>A0A0A2H551</accession>
<comment type="caution">
    <text evidence="1">The sequence shown here is derived from an EMBL/GenBank/DDBJ whole genome shotgun (WGS) entry which is preliminary data.</text>
</comment>
<evidence type="ECO:0000313" key="2">
    <source>
        <dbReference type="Proteomes" id="UP000030140"/>
    </source>
</evidence>
<dbReference type="AlphaFoldDB" id="A0A0A2H551"/>
<proteinExistence type="predicted"/>
<dbReference type="Proteomes" id="UP000030140">
    <property type="component" value="Unassembled WGS sequence"/>
</dbReference>
<dbReference type="EMBL" id="JSAQ01000001">
    <property type="protein sequence ID" value="KGO07760.1"/>
    <property type="molecule type" value="Genomic_DNA"/>
</dbReference>
<evidence type="ECO:0000313" key="1">
    <source>
        <dbReference type="EMBL" id="KGO07760.1"/>
    </source>
</evidence>
<dbReference type="KEGG" id="ddo:I597_1589"/>
<dbReference type="PROSITE" id="PS51257">
    <property type="entry name" value="PROKAR_LIPOPROTEIN"/>
    <property type="match status" value="1"/>
</dbReference>
<organism evidence="1 2">
    <name type="scientific">Dokdonia donghaensis DSW-1</name>
    <dbReference type="NCBI Taxonomy" id="1300343"/>
    <lineage>
        <taxon>Bacteria</taxon>
        <taxon>Pseudomonadati</taxon>
        <taxon>Bacteroidota</taxon>
        <taxon>Flavobacteriia</taxon>
        <taxon>Flavobacteriales</taxon>
        <taxon>Flavobacteriaceae</taxon>
        <taxon>Dokdonia</taxon>
    </lineage>
</organism>
<sequence length="177" mass="19908">MIKKTIAITVLLITFIACDKLDELTKFNIDYTTNITIQSTSILDAPFDIVTPETTTNSQQEFENNNTNADLVESVKLTKLTLNLQTPESGDFDFLNDIAIYINADGLEERLIASSTSIPEDGARTLDLDVVDTELKEYIQGETYTLRTETTTDQTIESDHEIEIYTRFRVDAKILGL</sequence>
<dbReference type="OrthoDB" id="672279at2"/>
<reference evidence="1 2" key="1">
    <citation type="submission" date="2014-10" db="EMBL/GenBank/DDBJ databases">
        <title>Draft genome sequence of the proteorhodopsin-containing marine bacterium Dokdonia donghaensis.</title>
        <authorList>
            <person name="Gomez-Consarnau L."/>
            <person name="Gonzalez J.M."/>
            <person name="Riedel T."/>
            <person name="Jaenicke S."/>
            <person name="Wagner-Doebler I."/>
            <person name="Fuhrman J.A."/>
        </authorList>
    </citation>
    <scope>NUCLEOTIDE SEQUENCE [LARGE SCALE GENOMIC DNA]</scope>
    <source>
        <strain evidence="1 2">DSW-1</strain>
    </source>
</reference>
<dbReference type="PATRIC" id="fig|1300343.5.peg.1599"/>
<name>A0A0A2H551_9FLAO</name>
<keyword evidence="2" id="KW-1185">Reference proteome</keyword>
<protein>
    <submittedName>
        <fullName evidence="1">Uncharacterized protein</fullName>
    </submittedName>
</protein>
<gene>
    <name evidence="1" type="ORF">NV36_13540</name>
</gene>
<dbReference type="RefSeq" id="WP_035328170.1">
    <property type="nucleotide sequence ID" value="NZ_CP015125.1"/>
</dbReference>